<accession>A0A4R6RQG8</accession>
<dbReference type="SUPFAM" id="SSF53474">
    <property type="entry name" value="alpha/beta-Hydrolases"/>
    <property type="match status" value="1"/>
</dbReference>
<comment type="caution">
    <text evidence="2">The sequence shown here is derived from an EMBL/GenBank/DDBJ whole genome shotgun (WGS) entry which is preliminary data.</text>
</comment>
<dbReference type="Pfam" id="PF00561">
    <property type="entry name" value="Abhydrolase_1"/>
    <property type="match status" value="1"/>
</dbReference>
<dbReference type="Gene3D" id="3.40.50.1820">
    <property type="entry name" value="alpha/beta hydrolase"/>
    <property type="match status" value="1"/>
</dbReference>
<name>A0A4R6RQG8_9FIRM</name>
<dbReference type="EMBL" id="SNXX01000028">
    <property type="protein sequence ID" value="TDP88932.1"/>
    <property type="molecule type" value="Genomic_DNA"/>
</dbReference>
<sequence>MLSIQYNQGYHKINNHRIYCKHCQNGQPTVIFESGLGDDSSTWKEIQDEISSITSTFSYDRAGTGKSESRDGPKSGIDIVQDLTKIVDNRSLGPPYILVGHSFGGLLSRLFASINPDNIAGMVLIDAAPVYKEISFQNILTGKQKETIIKYLKNPSLNSETVDKIKTYKQILKHKKKFDFPLTIIIRGLAKCYGPNWPEDKLLEIEQELQLDYKQLSENSKTVIAEKSGHYIHLDQPELVLEEIKEMVDKFNN</sequence>
<evidence type="ECO:0000259" key="1">
    <source>
        <dbReference type="Pfam" id="PF00561"/>
    </source>
</evidence>
<proteinExistence type="predicted"/>
<dbReference type="InterPro" id="IPR000073">
    <property type="entry name" value="AB_hydrolase_1"/>
</dbReference>
<dbReference type="PANTHER" id="PTHR43798">
    <property type="entry name" value="MONOACYLGLYCEROL LIPASE"/>
    <property type="match status" value="1"/>
</dbReference>
<protein>
    <submittedName>
        <fullName evidence="2">Pimeloyl-ACP methyl ester carboxylesterase</fullName>
    </submittedName>
</protein>
<dbReference type="AlphaFoldDB" id="A0A4R6RQG8"/>
<evidence type="ECO:0000313" key="2">
    <source>
        <dbReference type="EMBL" id="TDP88932.1"/>
    </source>
</evidence>
<evidence type="ECO:0000313" key="3">
    <source>
        <dbReference type="Proteomes" id="UP000295176"/>
    </source>
</evidence>
<organism evidence="2 3">
    <name type="scientific">Halanaerobium saccharolyticum</name>
    <dbReference type="NCBI Taxonomy" id="43595"/>
    <lineage>
        <taxon>Bacteria</taxon>
        <taxon>Bacillati</taxon>
        <taxon>Bacillota</taxon>
        <taxon>Clostridia</taxon>
        <taxon>Halanaerobiales</taxon>
        <taxon>Halanaerobiaceae</taxon>
        <taxon>Halanaerobium</taxon>
    </lineage>
</organism>
<dbReference type="RefSeq" id="WP_133531028.1">
    <property type="nucleotide sequence ID" value="NZ_SNXX01000028.1"/>
</dbReference>
<reference evidence="2 3" key="1">
    <citation type="submission" date="2019-03" db="EMBL/GenBank/DDBJ databases">
        <title>Subsurface microbial communities from deep shales in Ohio and West Virginia, USA.</title>
        <authorList>
            <person name="Wrighton K."/>
        </authorList>
    </citation>
    <scope>NUCLEOTIDE SEQUENCE [LARGE SCALE GENOMIC DNA]</scope>
    <source>
        <strain evidence="2 3">MSL 7</strain>
    </source>
</reference>
<dbReference type="InterPro" id="IPR050266">
    <property type="entry name" value="AB_hydrolase_sf"/>
</dbReference>
<feature type="domain" description="AB hydrolase-1" evidence="1">
    <location>
        <begin position="28"/>
        <end position="131"/>
    </location>
</feature>
<gene>
    <name evidence="2" type="ORF">C7957_12821</name>
</gene>
<dbReference type="InterPro" id="IPR029058">
    <property type="entry name" value="AB_hydrolase_fold"/>
</dbReference>
<dbReference type="Proteomes" id="UP000295176">
    <property type="component" value="Unassembled WGS sequence"/>
</dbReference>